<organism evidence="1 2">
    <name type="scientific">Mycena alexandri</name>
    <dbReference type="NCBI Taxonomy" id="1745969"/>
    <lineage>
        <taxon>Eukaryota</taxon>
        <taxon>Fungi</taxon>
        <taxon>Dikarya</taxon>
        <taxon>Basidiomycota</taxon>
        <taxon>Agaricomycotina</taxon>
        <taxon>Agaricomycetes</taxon>
        <taxon>Agaricomycetidae</taxon>
        <taxon>Agaricales</taxon>
        <taxon>Marasmiineae</taxon>
        <taxon>Mycenaceae</taxon>
        <taxon>Mycena</taxon>
    </lineage>
</organism>
<dbReference type="AlphaFoldDB" id="A0AAD6WRK7"/>
<accession>A0AAD6WRK7</accession>
<proteinExistence type="predicted"/>
<keyword evidence="2" id="KW-1185">Reference proteome</keyword>
<evidence type="ECO:0000313" key="2">
    <source>
        <dbReference type="Proteomes" id="UP001218188"/>
    </source>
</evidence>
<reference evidence="1" key="1">
    <citation type="submission" date="2023-03" db="EMBL/GenBank/DDBJ databases">
        <title>Massive genome expansion in bonnet fungi (Mycena s.s.) driven by repeated elements and novel gene families across ecological guilds.</title>
        <authorList>
            <consortium name="Lawrence Berkeley National Laboratory"/>
            <person name="Harder C.B."/>
            <person name="Miyauchi S."/>
            <person name="Viragh M."/>
            <person name="Kuo A."/>
            <person name="Thoen E."/>
            <person name="Andreopoulos B."/>
            <person name="Lu D."/>
            <person name="Skrede I."/>
            <person name="Drula E."/>
            <person name="Henrissat B."/>
            <person name="Morin E."/>
            <person name="Kohler A."/>
            <person name="Barry K."/>
            <person name="LaButti K."/>
            <person name="Morin E."/>
            <person name="Salamov A."/>
            <person name="Lipzen A."/>
            <person name="Mereny Z."/>
            <person name="Hegedus B."/>
            <person name="Baldrian P."/>
            <person name="Stursova M."/>
            <person name="Weitz H."/>
            <person name="Taylor A."/>
            <person name="Grigoriev I.V."/>
            <person name="Nagy L.G."/>
            <person name="Martin F."/>
            <person name="Kauserud H."/>
        </authorList>
    </citation>
    <scope>NUCLEOTIDE SEQUENCE</scope>
    <source>
        <strain evidence="1">CBHHK200</strain>
    </source>
</reference>
<dbReference type="Proteomes" id="UP001218188">
    <property type="component" value="Unassembled WGS sequence"/>
</dbReference>
<dbReference type="InterPro" id="IPR015424">
    <property type="entry name" value="PyrdxlP-dep_Trfase"/>
</dbReference>
<protein>
    <submittedName>
        <fullName evidence="1">Uncharacterized protein</fullName>
    </submittedName>
</protein>
<name>A0AAD6WRK7_9AGAR</name>
<dbReference type="InterPro" id="IPR015421">
    <property type="entry name" value="PyrdxlP-dep_Trfase_major"/>
</dbReference>
<dbReference type="SUPFAM" id="SSF53383">
    <property type="entry name" value="PLP-dependent transferases"/>
    <property type="match status" value="1"/>
</dbReference>
<dbReference type="Gene3D" id="3.40.640.10">
    <property type="entry name" value="Type I PLP-dependent aspartate aminotransferase-like (Major domain)"/>
    <property type="match status" value="1"/>
</dbReference>
<gene>
    <name evidence="1" type="ORF">C8F04DRAFT_1301962</name>
</gene>
<sequence>MIFHRNQTFRSVRRSPTTITGSGPVANLESMWVGYGAVTPPRVCGFNLWCQGLRFGQSNGKYAADGQASRAMQLLTTPQFHGGPSARPSGRLSSEYGISAAFGEKVMEKYIIQTSGNDALEAESKIAPCRYLMSATNHYSCQRQPGIMGSTEHGAVEPLSEVLALREKYHSLGLSFLVHADAAWGGYFATLTISDPAASNFTGADGVPKRELGYLRDVCDGAALTQLWKGYILYPAGGLCYRDEHLRFLVTWSSPYLDTDKGGIEAMGVYSVEEVNPARLRVIGLHESGYGRLLGEAMFTSVKIPAEEEGRPKSEIEQQQNYIQKRIANRDN</sequence>
<comment type="caution">
    <text evidence="1">The sequence shown here is derived from an EMBL/GenBank/DDBJ whole genome shotgun (WGS) entry which is preliminary data.</text>
</comment>
<dbReference type="EMBL" id="JARJCM010000168">
    <property type="protein sequence ID" value="KAJ7024488.1"/>
    <property type="molecule type" value="Genomic_DNA"/>
</dbReference>
<evidence type="ECO:0000313" key="1">
    <source>
        <dbReference type="EMBL" id="KAJ7024488.1"/>
    </source>
</evidence>